<dbReference type="RefSeq" id="WP_240096881.1">
    <property type="nucleotide sequence ID" value="NZ_JAJSON010000014.1"/>
</dbReference>
<accession>A0A9X1UVU4</accession>
<name>A0A9X1UVU4_9FLAO</name>
<dbReference type="InterPro" id="IPR005335">
    <property type="entry name" value="Terminase_ssu"/>
</dbReference>
<dbReference type="AlphaFoldDB" id="A0A9X1UVU4"/>
<protein>
    <submittedName>
        <fullName evidence="1">Terminase small subunit</fullName>
    </submittedName>
</protein>
<proteinExistence type="predicted"/>
<evidence type="ECO:0000313" key="1">
    <source>
        <dbReference type="EMBL" id="MCG9971005.1"/>
    </source>
</evidence>
<dbReference type="GO" id="GO:0051276">
    <property type="term" value="P:chromosome organization"/>
    <property type="evidence" value="ECO:0007669"/>
    <property type="project" value="InterPro"/>
</dbReference>
<dbReference type="Gene3D" id="1.10.10.1400">
    <property type="entry name" value="Terminase, small subunit, N-terminal DNA-binding domain, HTH motif"/>
    <property type="match status" value="1"/>
</dbReference>
<dbReference type="InterPro" id="IPR038713">
    <property type="entry name" value="Terminase_Gp1_N_sf"/>
</dbReference>
<organism evidence="1 2">
    <name type="scientific">Christiangramia crocea</name>
    <dbReference type="NCBI Taxonomy" id="2904124"/>
    <lineage>
        <taxon>Bacteria</taxon>
        <taxon>Pseudomonadati</taxon>
        <taxon>Bacteroidota</taxon>
        <taxon>Flavobacteriia</taxon>
        <taxon>Flavobacteriales</taxon>
        <taxon>Flavobacteriaceae</taxon>
        <taxon>Christiangramia</taxon>
    </lineage>
</organism>
<dbReference type="Pfam" id="PF03592">
    <property type="entry name" value="Terminase_2"/>
    <property type="match status" value="1"/>
</dbReference>
<reference evidence="1" key="1">
    <citation type="submission" date="2021-12" db="EMBL/GenBank/DDBJ databases">
        <title>Description of Gramella crocea sp. nov., a new bacterium isolated from activated sludge.</title>
        <authorList>
            <person name="Zhang X."/>
        </authorList>
    </citation>
    <scope>NUCLEOTIDE SEQUENCE</scope>
    <source>
        <strain evidence="1">YB25</strain>
    </source>
</reference>
<gene>
    <name evidence="1" type="ORF">LU635_05090</name>
</gene>
<keyword evidence="2" id="KW-1185">Reference proteome</keyword>
<dbReference type="EMBL" id="JAJSON010000014">
    <property type="protein sequence ID" value="MCG9971005.1"/>
    <property type="molecule type" value="Genomic_DNA"/>
</dbReference>
<sequence>MTDKTFEKYKLVIDEYLVNGFNGTQAYKKFYPNCSEETAKVNFSKILTITNVADYMKEKQKDTSNKLQITLESQILELNELKDMAKIAEKYNDAINAVKEQNKLLALYEDHNKQKNPPVDTSSMTNEELIERAKATKKLES</sequence>
<evidence type="ECO:0000313" key="2">
    <source>
        <dbReference type="Proteomes" id="UP001139344"/>
    </source>
</evidence>
<dbReference type="Proteomes" id="UP001139344">
    <property type="component" value="Unassembled WGS sequence"/>
</dbReference>
<comment type="caution">
    <text evidence="1">The sequence shown here is derived from an EMBL/GenBank/DDBJ whole genome shotgun (WGS) entry which is preliminary data.</text>
</comment>